<keyword evidence="15" id="KW-0460">Magnesium</keyword>
<dbReference type="InterPro" id="IPR001245">
    <property type="entry name" value="Ser-Thr/Tyr_kinase_cat_dom"/>
</dbReference>
<keyword evidence="7" id="KW-0418">Kinase</keyword>
<dbReference type="GO" id="GO:0046872">
    <property type="term" value="F:metal ion binding"/>
    <property type="evidence" value="ECO:0007669"/>
    <property type="project" value="UniProtKB-KW"/>
</dbReference>
<feature type="binding site" evidence="15">
    <location>
        <position position="218"/>
    </location>
    <ligand>
        <name>Mg(2+)</name>
        <dbReference type="ChEBI" id="CHEBI:18420"/>
    </ligand>
</feature>
<evidence type="ECO:0000259" key="18">
    <source>
        <dbReference type="PROSITE" id="PS50011"/>
    </source>
</evidence>
<dbReference type="GO" id="GO:0043560">
    <property type="term" value="F:insulin receptor substrate binding"/>
    <property type="evidence" value="ECO:0007669"/>
    <property type="project" value="TreeGrafter"/>
</dbReference>
<reference evidence="19" key="1">
    <citation type="submission" date="2015-11" db="EMBL/GenBank/DDBJ databases">
        <title>De novo transcriptome assembly of four potential Pierce s Disease insect vectors from Arizona vineyards.</title>
        <authorList>
            <person name="Tassone E.E."/>
        </authorList>
    </citation>
    <scope>NUCLEOTIDE SEQUENCE</scope>
</reference>
<keyword evidence="8 14" id="KW-0067">ATP-binding</keyword>
<evidence type="ECO:0000256" key="2">
    <source>
        <dbReference type="ARBA" id="ARBA00022679"/>
    </source>
</evidence>
<dbReference type="GO" id="GO:0005899">
    <property type="term" value="C:insulin receptor complex"/>
    <property type="evidence" value="ECO:0007669"/>
    <property type="project" value="TreeGrafter"/>
</dbReference>
<dbReference type="AlphaFoldDB" id="A0A1B6IRT0"/>
<evidence type="ECO:0000256" key="17">
    <source>
        <dbReference type="SAM" id="Phobius"/>
    </source>
</evidence>
<keyword evidence="3 17" id="KW-0812">Transmembrane</keyword>
<evidence type="ECO:0000256" key="6">
    <source>
        <dbReference type="ARBA" id="ARBA00022741"/>
    </source>
</evidence>
<dbReference type="Gene3D" id="1.10.510.10">
    <property type="entry name" value="Transferase(Phosphotransferase) domain 1"/>
    <property type="match status" value="1"/>
</dbReference>
<sequence>MESSYLLKEPQIEQSSTRSHLIIITTIIIVLIICIFVVIWIVLLYKKRNKKTVVVDTWEIPRSKVQIIEKLGAGSFGEVYRGIVYNTNGHSNRNCAIKTVKGGAPILERKRFLVEAEIMKRFKAHHVVQLLGVVTKDKPTLIVMELMSKGDLKSYLLAYRLYAVKDLKKQSITLREQMQMMLEIADGMAYLSANKFVHRDLAARNCMVDWDGTVKIGDFGMTRDIQVSNCYTTGQGRPVPIRWTAPEGLKDRVFTSKSDVWSCAVVWWEILTLGKDPYQELDNSQVQNNVIAGQVLMPPENCPEILYNMMKRCWNYQPEMRPTFLELVEWILGLPNFTPNQNFPMVSYYHNRY</sequence>
<dbReference type="InterPro" id="IPR000719">
    <property type="entry name" value="Prot_kinase_dom"/>
</dbReference>
<keyword evidence="9 17" id="KW-1133">Transmembrane helix</keyword>
<gene>
    <name evidence="19" type="ORF">g.22437</name>
</gene>
<evidence type="ECO:0000256" key="16">
    <source>
        <dbReference type="PROSITE-ProRule" id="PRU10141"/>
    </source>
</evidence>
<dbReference type="PANTHER" id="PTHR24416:SF525">
    <property type="entry name" value="INSULIN-LIKE RECEPTOR"/>
    <property type="match status" value="1"/>
</dbReference>
<feature type="binding site" evidence="16">
    <location>
        <position position="98"/>
    </location>
    <ligand>
        <name>ATP</name>
        <dbReference type="ChEBI" id="CHEBI:30616"/>
    </ligand>
</feature>
<accession>A0A1B6IRT0</accession>
<feature type="domain" description="Protein kinase" evidence="18">
    <location>
        <begin position="65"/>
        <end position="337"/>
    </location>
</feature>
<name>A0A1B6IRT0_9HEMI</name>
<dbReference type="InterPro" id="IPR020635">
    <property type="entry name" value="Tyr_kinase_cat_dom"/>
</dbReference>
<organism evidence="19">
    <name type="scientific">Homalodisca liturata</name>
    <dbReference type="NCBI Taxonomy" id="320908"/>
    <lineage>
        <taxon>Eukaryota</taxon>
        <taxon>Metazoa</taxon>
        <taxon>Ecdysozoa</taxon>
        <taxon>Arthropoda</taxon>
        <taxon>Hexapoda</taxon>
        <taxon>Insecta</taxon>
        <taxon>Pterygota</taxon>
        <taxon>Neoptera</taxon>
        <taxon>Paraneoptera</taxon>
        <taxon>Hemiptera</taxon>
        <taxon>Auchenorrhyncha</taxon>
        <taxon>Membracoidea</taxon>
        <taxon>Cicadellidae</taxon>
        <taxon>Cicadellinae</taxon>
        <taxon>Proconiini</taxon>
        <taxon>Homalodisca</taxon>
    </lineage>
</organism>
<keyword evidence="15" id="KW-0479">Metal-binding</keyword>
<dbReference type="PROSITE" id="PS00109">
    <property type="entry name" value="PROTEIN_KINASE_TYR"/>
    <property type="match status" value="1"/>
</dbReference>
<dbReference type="PRINTS" id="PR00109">
    <property type="entry name" value="TYRKINASE"/>
</dbReference>
<evidence type="ECO:0000256" key="5">
    <source>
        <dbReference type="ARBA" id="ARBA00022737"/>
    </source>
</evidence>
<evidence type="ECO:0000256" key="8">
    <source>
        <dbReference type="ARBA" id="ARBA00022840"/>
    </source>
</evidence>
<evidence type="ECO:0000313" key="19">
    <source>
        <dbReference type="EMBL" id="JAS89628.1"/>
    </source>
</evidence>
<keyword evidence="2" id="KW-0808">Transferase</keyword>
<evidence type="ECO:0000256" key="10">
    <source>
        <dbReference type="ARBA" id="ARBA00023136"/>
    </source>
</evidence>
<dbReference type="SMART" id="SM00219">
    <property type="entry name" value="TyrKc"/>
    <property type="match status" value="1"/>
</dbReference>
<dbReference type="GO" id="GO:0051897">
    <property type="term" value="P:positive regulation of phosphatidylinositol 3-kinase/protein kinase B signal transduction"/>
    <property type="evidence" value="ECO:0007669"/>
    <property type="project" value="TreeGrafter"/>
</dbReference>
<dbReference type="FunFam" id="1.10.510.10:FF:000554">
    <property type="entry name" value="Predicted protein"/>
    <property type="match status" value="1"/>
</dbReference>
<keyword evidence="11" id="KW-0829">Tyrosine-protein kinase</keyword>
<protein>
    <recommendedName>
        <fullName evidence="18">Protein kinase domain-containing protein</fullName>
    </recommendedName>
</protein>
<keyword evidence="4" id="KW-0732">Signal</keyword>
<dbReference type="Pfam" id="PF07714">
    <property type="entry name" value="PK_Tyr_Ser-Thr"/>
    <property type="match status" value="1"/>
</dbReference>
<dbReference type="SUPFAM" id="SSF56112">
    <property type="entry name" value="Protein kinase-like (PK-like)"/>
    <property type="match status" value="1"/>
</dbReference>
<feature type="binding site" evidence="15">
    <location>
        <position position="205"/>
    </location>
    <ligand>
        <name>Mg(2+)</name>
        <dbReference type="ChEBI" id="CHEBI:18420"/>
    </ligand>
</feature>
<dbReference type="GO" id="GO:0005009">
    <property type="term" value="F:insulin receptor activity"/>
    <property type="evidence" value="ECO:0007669"/>
    <property type="project" value="TreeGrafter"/>
</dbReference>
<feature type="transmembrane region" description="Helical" evidence="17">
    <location>
        <begin position="20"/>
        <end position="45"/>
    </location>
</feature>
<evidence type="ECO:0000256" key="3">
    <source>
        <dbReference type="ARBA" id="ARBA00022692"/>
    </source>
</evidence>
<dbReference type="PROSITE" id="PS50011">
    <property type="entry name" value="PROTEIN_KINASE_DOM"/>
    <property type="match status" value="1"/>
</dbReference>
<proteinExistence type="predicted"/>
<dbReference type="InterPro" id="IPR011009">
    <property type="entry name" value="Kinase-like_dom_sf"/>
</dbReference>
<keyword evidence="10 17" id="KW-0472">Membrane</keyword>
<comment type="subcellular location">
    <subcellularLocation>
        <location evidence="1">Membrane</location>
        <topology evidence="1">Single-pass type I membrane protein</topology>
    </subcellularLocation>
</comment>
<evidence type="ECO:0000256" key="15">
    <source>
        <dbReference type="PIRSR" id="PIRSR000615-3"/>
    </source>
</evidence>
<dbReference type="PANTHER" id="PTHR24416">
    <property type="entry name" value="TYROSINE-PROTEIN KINASE RECEPTOR"/>
    <property type="match status" value="1"/>
</dbReference>
<keyword evidence="6 14" id="KW-0547">Nucleotide-binding</keyword>
<evidence type="ECO:0000256" key="14">
    <source>
        <dbReference type="PIRSR" id="PIRSR000615-2"/>
    </source>
</evidence>
<dbReference type="EMBL" id="GECU01018078">
    <property type="protein sequence ID" value="JAS89628.1"/>
    <property type="molecule type" value="Transcribed_RNA"/>
</dbReference>
<dbReference type="GO" id="GO:0005524">
    <property type="term" value="F:ATP binding"/>
    <property type="evidence" value="ECO:0007669"/>
    <property type="project" value="UniProtKB-UniRule"/>
</dbReference>
<feature type="binding site" evidence="14">
    <location>
        <position position="204"/>
    </location>
    <ligand>
        <name>ATP</name>
        <dbReference type="ChEBI" id="CHEBI:30616"/>
    </ligand>
</feature>
<dbReference type="GO" id="GO:0043410">
    <property type="term" value="P:positive regulation of MAPK cascade"/>
    <property type="evidence" value="ECO:0007669"/>
    <property type="project" value="TreeGrafter"/>
</dbReference>
<dbReference type="GO" id="GO:0042593">
    <property type="term" value="P:glucose homeostasis"/>
    <property type="evidence" value="ECO:0007669"/>
    <property type="project" value="TreeGrafter"/>
</dbReference>
<dbReference type="InterPro" id="IPR050122">
    <property type="entry name" value="RTK"/>
</dbReference>
<feature type="active site" description="Proton acceptor" evidence="13">
    <location>
        <position position="200"/>
    </location>
</feature>
<keyword evidence="5" id="KW-0677">Repeat</keyword>
<evidence type="ECO:0000256" key="4">
    <source>
        <dbReference type="ARBA" id="ARBA00022729"/>
    </source>
</evidence>
<dbReference type="InterPro" id="IPR017441">
    <property type="entry name" value="Protein_kinase_ATP_BS"/>
</dbReference>
<evidence type="ECO:0000256" key="11">
    <source>
        <dbReference type="ARBA" id="ARBA00023137"/>
    </source>
</evidence>
<dbReference type="Gene3D" id="3.30.200.20">
    <property type="entry name" value="Phosphorylase Kinase, domain 1"/>
    <property type="match status" value="1"/>
</dbReference>
<comment type="catalytic activity">
    <reaction evidence="12">
        <text>L-tyrosyl-[protein] + ATP = O-phospho-L-tyrosyl-[protein] + ADP + H(+)</text>
        <dbReference type="Rhea" id="RHEA:10596"/>
        <dbReference type="Rhea" id="RHEA-COMP:10136"/>
        <dbReference type="Rhea" id="RHEA-COMP:20101"/>
        <dbReference type="ChEBI" id="CHEBI:15378"/>
        <dbReference type="ChEBI" id="CHEBI:30616"/>
        <dbReference type="ChEBI" id="CHEBI:46858"/>
        <dbReference type="ChEBI" id="CHEBI:61978"/>
        <dbReference type="ChEBI" id="CHEBI:456216"/>
        <dbReference type="EC" id="2.7.10.1"/>
    </reaction>
</comment>
<evidence type="ECO:0000256" key="7">
    <source>
        <dbReference type="ARBA" id="ARBA00022777"/>
    </source>
</evidence>
<dbReference type="InterPro" id="IPR008266">
    <property type="entry name" value="Tyr_kinase_AS"/>
</dbReference>
<dbReference type="PROSITE" id="PS00107">
    <property type="entry name" value="PROTEIN_KINASE_ATP"/>
    <property type="match status" value="1"/>
</dbReference>
<evidence type="ECO:0000256" key="1">
    <source>
        <dbReference type="ARBA" id="ARBA00004479"/>
    </source>
</evidence>
<evidence type="ECO:0000256" key="9">
    <source>
        <dbReference type="ARBA" id="ARBA00022989"/>
    </source>
</evidence>
<dbReference type="GO" id="GO:0030424">
    <property type="term" value="C:axon"/>
    <property type="evidence" value="ECO:0007669"/>
    <property type="project" value="TreeGrafter"/>
</dbReference>
<evidence type="ECO:0000256" key="12">
    <source>
        <dbReference type="ARBA" id="ARBA00051243"/>
    </source>
</evidence>
<evidence type="ECO:0000256" key="13">
    <source>
        <dbReference type="PIRSR" id="PIRSR000615-1"/>
    </source>
</evidence>